<gene>
    <name evidence="2" type="ORF">A2311_04030</name>
</gene>
<organism evidence="2 3">
    <name type="scientific">candidate division WOR-1 bacterium RIFOXYB2_FULL_48_7</name>
    <dbReference type="NCBI Taxonomy" id="1802583"/>
    <lineage>
        <taxon>Bacteria</taxon>
        <taxon>Bacillati</taxon>
        <taxon>Saganbacteria</taxon>
    </lineage>
</organism>
<dbReference type="InterPro" id="IPR004518">
    <property type="entry name" value="MazG-like_dom"/>
</dbReference>
<dbReference type="InterPro" id="IPR048015">
    <property type="entry name" value="NTP-PPase_MazG-like_N"/>
</dbReference>
<accession>A0A1F4TVS3</accession>
<dbReference type="GO" id="GO:0046076">
    <property type="term" value="P:dTTP catabolic process"/>
    <property type="evidence" value="ECO:0007669"/>
    <property type="project" value="TreeGrafter"/>
</dbReference>
<dbReference type="AlphaFoldDB" id="A0A1F4TVS3"/>
<dbReference type="Pfam" id="PF03819">
    <property type="entry name" value="MazG"/>
    <property type="match status" value="2"/>
</dbReference>
<protein>
    <submittedName>
        <fullName evidence="2">Nucleoside triphosphate pyrophosphohydrolase</fullName>
    </submittedName>
</protein>
<keyword evidence="2" id="KW-0378">Hydrolase</keyword>
<evidence type="ECO:0000313" key="3">
    <source>
        <dbReference type="Proteomes" id="UP000178951"/>
    </source>
</evidence>
<dbReference type="FunFam" id="1.10.287.1080:FF:000001">
    <property type="entry name" value="Nucleoside triphosphate pyrophosphohydrolase"/>
    <property type="match status" value="1"/>
</dbReference>
<dbReference type="STRING" id="1802583.A2311_04030"/>
<sequence>MATGQTFEKFISIVQRLRRECPWDREQTIESLKPYLVEEVYEALQAIDEKDYQKLAGEVGDMLLHVVMLSVFAAETKKFDLDQVIKGISEKMVRRHPHVFARGKAKTKTEVWRKWEKIKSKEGNKTSLESIPRSLPALYRADKIQRRAARVGFDWDQVAGAWEKVHEELDEVHALMTNDKSQISKGCREKVKEELGDLLFSIVNVTRKMEIDAEEVLQQANNKFIRRFGKIDKVLQKKKLTIKQMDELWVKAKKSEK</sequence>
<dbReference type="InterPro" id="IPR048011">
    <property type="entry name" value="NTP-PPase_MazG-like_C"/>
</dbReference>
<dbReference type="GO" id="GO:0047429">
    <property type="term" value="F:nucleoside triphosphate diphosphatase activity"/>
    <property type="evidence" value="ECO:0007669"/>
    <property type="project" value="InterPro"/>
</dbReference>
<reference evidence="2 3" key="1">
    <citation type="journal article" date="2016" name="Nat. Commun.">
        <title>Thousands of microbial genomes shed light on interconnected biogeochemical processes in an aquifer system.</title>
        <authorList>
            <person name="Anantharaman K."/>
            <person name="Brown C.T."/>
            <person name="Hug L.A."/>
            <person name="Sharon I."/>
            <person name="Castelle C.J."/>
            <person name="Probst A.J."/>
            <person name="Thomas B.C."/>
            <person name="Singh A."/>
            <person name="Wilkins M.J."/>
            <person name="Karaoz U."/>
            <person name="Brodie E.L."/>
            <person name="Williams K.H."/>
            <person name="Hubbard S.S."/>
            <person name="Banfield J.F."/>
        </authorList>
    </citation>
    <scope>NUCLEOTIDE SEQUENCE [LARGE SCALE GENOMIC DNA]</scope>
</reference>
<dbReference type="EMBL" id="MEUF01000008">
    <property type="protein sequence ID" value="OGC36699.1"/>
    <property type="molecule type" value="Genomic_DNA"/>
</dbReference>
<dbReference type="NCBIfam" id="NF007113">
    <property type="entry name" value="PRK09562.1"/>
    <property type="match status" value="1"/>
</dbReference>
<proteinExistence type="predicted"/>
<dbReference type="InterPro" id="IPR011551">
    <property type="entry name" value="NTP_PyrPHydrolase_MazG"/>
</dbReference>
<dbReference type="GO" id="GO:0006950">
    <property type="term" value="P:response to stress"/>
    <property type="evidence" value="ECO:0007669"/>
    <property type="project" value="UniProtKB-ARBA"/>
</dbReference>
<dbReference type="PANTHER" id="PTHR30522:SF0">
    <property type="entry name" value="NUCLEOSIDE TRIPHOSPHATE PYROPHOSPHOHYDROLASE"/>
    <property type="match status" value="1"/>
</dbReference>
<feature type="domain" description="NTP pyrophosphohydrolase MazG-like" evidence="1">
    <location>
        <begin position="165"/>
        <end position="227"/>
    </location>
</feature>
<name>A0A1F4TVS3_UNCSA</name>
<comment type="caution">
    <text evidence="2">The sequence shown here is derived from an EMBL/GenBank/DDBJ whole genome shotgun (WGS) entry which is preliminary data.</text>
</comment>
<dbReference type="CDD" id="cd11528">
    <property type="entry name" value="NTP-PPase_MazG_Nterm"/>
    <property type="match status" value="1"/>
</dbReference>
<dbReference type="GO" id="GO:0046052">
    <property type="term" value="P:UTP catabolic process"/>
    <property type="evidence" value="ECO:0007669"/>
    <property type="project" value="TreeGrafter"/>
</dbReference>
<dbReference type="CDD" id="cd11529">
    <property type="entry name" value="NTP-PPase_MazG_Cterm"/>
    <property type="match status" value="1"/>
</dbReference>
<dbReference type="GO" id="GO:0046061">
    <property type="term" value="P:dATP catabolic process"/>
    <property type="evidence" value="ECO:0007669"/>
    <property type="project" value="TreeGrafter"/>
</dbReference>
<evidence type="ECO:0000313" key="2">
    <source>
        <dbReference type="EMBL" id="OGC36699.1"/>
    </source>
</evidence>
<dbReference type="Proteomes" id="UP000178951">
    <property type="component" value="Unassembled WGS sequence"/>
</dbReference>
<feature type="domain" description="NTP pyrophosphohydrolase MazG-like" evidence="1">
    <location>
        <begin position="27"/>
        <end position="100"/>
    </location>
</feature>
<dbReference type="GO" id="GO:0046081">
    <property type="term" value="P:dUTP catabolic process"/>
    <property type="evidence" value="ECO:0007669"/>
    <property type="project" value="TreeGrafter"/>
</dbReference>
<dbReference type="PANTHER" id="PTHR30522">
    <property type="entry name" value="NUCLEOSIDE TRIPHOSPHATE PYROPHOSPHOHYDROLASE"/>
    <property type="match status" value="1"/>
</dbReference>
<dbReference type="Gene3D" id="1.10.287.1080">
    <property type="entry name" value="MazG-like"/>
    <property type="match status" value="2"/>
</dbReference>
<dbReference type="GO" id="GO:0006203">
    <property type="term" value="P:dGTP catabolic process"/>
    <property type="evidence" value="ECO:0007669"/>
    <property type="project" value="TreeGrafter"/>
</dbReference>
<dbReference type="NCBIfam" id="TIGR00444">
    <property type="entry name" value="mazG"/>
    <property type="match status" value="1"/>
</dbReference>
<evidence type="ECO:0000259" key="1">
    <source>
        <dbReference type="Pfam" id="PF03819"/>
    </source>
</evidence>
<dbReference type="SUPFAM" id="SSF101386">
    <property type="entry name" value="all-alpha NTP pyrophosphatases"/>
    <property type="match status" value="2"/>
</dbReference>
<dbReference type="GO" id="GO:0046047">
    <property type="term" value="P:TTP catabolic process"/>
    <property type="evidence" value="ECO:0007669"/>
    <property type="project" value="TreeGrafter"/>
</dbReference>